<dbReference type="InterPro" id="IPR048634">
    <property type="entry name" value="SecD_SecF_C"/>
</dbReference>
<keyword evidence="13" id="KW-1185">Reference proteome</keyword>
<evidence type="ECO:0000256" key="3">
    <source>
        <dbReference type="ARBA" id="ARBA00022475"/>
    </source>
</evidence>
<sequence length="520" mass="54768">MNVRQNWRVVALCILIVLSGVALFVPGAAPIGGGTGDSTGNATASGPTNLNYGLQLDGGTRIRAPVEGLTAEGVNVTVDDQTAIEQGVAANLGVETVDVQARPALGTVEVHSGNVTEAAFRQAVEAEGLQPETVRPGVTAPTRETIVNTIQSKLDATGFGGTSVTQVQSGDRHYVVIEVPGANTTRVRSIVENRGVVRMVAHYPQDGSQTNTTVLSQGDFTNIGTPQTNQNGRPYVRVVLTEQSAERFTDDMKQYGFTTEEGTSSGPGDPACTFGVGNDTDYCLLTVLDGNVVYSASVDEDLGRSFANGDFVKNPEFIITANNMSEARQLQINLRAGALPATLDLDQGDVLYVAPSRASSFKPLSLVTGLFAALAVSVVIFLRYGRKEIALPMLATALSEVFILLGFSASTGLALNLSHIAGFIAVIGTGVDDLVIIADEVMAEKVSSARIFQSRFRKALWIIGGAAATTIIAMSPLAVLSLGDLRGFAIVTIVGVLIGVFLTRPAYGDILRYLLTDEEQ</sequence>
<feature type="transmembrane region" description="Helical" evidence="9">
    <location>
        <begin position="420"/>
        <end position="438"/>
    </location>
</feature>
<dbReference type="OrthoDB" id="146638at2157"/>
<dbReference type="GO" id="GO:0005886">
    <property type="term" value="C:plasma membrane"/>
    <property type="evidence" value="ECO:0007669"/>
    <property type="project" value="UniProtKB-SubCell"/>
</dbReference>
<evidence type="ECO:0000256" key="5">
    <source>
        <dbReference type="ARBA" id="ARBA00022927"/>
    </source>
</evidence>
<keyword evidence="5 9" id="KW-0653">Protein transport</keyword>
<keyword evidence="3 9" id="KW-1003">Cell membrane</keyword>
<dbReference type="RefSeq" id="WP_188975036.1">
    <property type="nucleotide sequence ID" value="NZ_BMPG01000001.1"/>
</dbReference>
<evidence type="ECO:0000313" key="13">
    <source>
        <dbReference type="Proteomes" id="UP000607197"/>
    </source>
</evidence>
<dbReference type="Gene3D" id="1.20.1640.10">
    <property type="entry name" value="Multidrug efflux transporter AcrB transmembrane domain"/>
    <property type="match status" value="1"/>
</dbReference>
<dbReference type="AlphaFoldDB" id="A0A830F7T8"/>
<gene>
    <name evidence="9" type="primary">secD</name>
    <name evidence="12" type="ORF">GCM10009039_02500</name>
</gene>
<evidence type="ECO:0000256" key="7">
    <source>
        <dbReference type="ARBA" id="ARBA00023010"/>
    </source>
</evidence>
<dbReference type="GO" id="GO:0006605">
    <property type="term" value="P:protein targeting"/>
    <property type="evidence" value="ECO:0007669"/>
    <property type="project" value="UniProtKB-UniRule"/>
</dbReference>
<evidence type="ECO:0000259" key="11">
    <source>
        <dbReference type="Pfam" id="PF22599"/>
    </source>
</evidence>
<organism evidence="12 13">
    <name type="scientific">Halocalculus aciditolerans</name>
    <dbReference type="NCBI Taxonomy" id="1383812"/>
    <lineage>
        <taxon>Archaea</taxon>
        <taxon>Methanobacteriati</taxon>
        <taxon>Methanobacteriota</taxon>
        <taxon>Stenosarchaea group</taxon>
        <taxon>Halobacteria</taxon>
        <taxon>Halobacteriales</taxon>
        <taxon>Halobacteriaceae</taxon>
        <taxon>Halocalculus</taxon>
    </lineage>
</organism>
<feature type="domain" description="Protein export membrane protein SecD/SecF C-terminal" evidence="10">
    <location>
        <begin position="352"/>
        <end position="501"/>
    </location>
</feature>
<feature type="domain" description="SecDF P1 head subdomain" evidence="11">
    <location>
        <begin position="212"/>
        <end position="341"/>
    </location>
</feature>
<evidence type="ECO:0000256" key="8">
    <source>
        <dbReference type="ARBA" id="ARBA00023136"/>
    </source>
</evidence>
<comment type="subcellular location">
    <subcellularLocation>
        <location evidence="1 9">Cell membrane</location>
        <topology evidence="1 9">Multi-pass membrane protein</topology>
    </subcellularLocation>
</comment>
<dbReference type="InterPro" id="IPR022813">
    <property type="entry name" value="SecD/SecF_arch_bac"/>
</dbReference>
<dbReference type="HAMAP" id="MF_01463_A">
    <property type="entry name" value="SecD_A"/>
    <property type="match status" value="1"/>
</dbReference>
<dbReference type="PANTHER" id="PTHR30081:SF1">
    <property type="entry name" value="PROTEIN TRANSLOCASE SUBUNIT SECD"/>
    <property type="match status" value="1"/>
</dbReference>
<dbReference type="GO" id="GO:0065002">
    <property type="term" value="P:intracellular protein transmembrane transport"/>
    <property type="evidence" value="ECO:0007669"/>
    <property type="project" value="UniProtKB-UniRule"/>
</dbReference>
<proteinExistence type="inferred from homology"/>
<evidence type="ECO:0000313" key="12">
    <source>
        <dbReference type="EMBL" id="GGL47773.1"/>
    </source>
</evidence>
<feature type="transmembrane region" description="Helical" evidence="9">
    <location>
        <begin position="459"/>
        <end position="479"/>
    </location>
</feature>
<accession>A0A830F7T8</accession>
<dbReference type="Gene3D" id="3.30.1360.200">
    <property type="match status" value="1"/>
</dbReference>
<keyword evidence="8 9" id="KW-0472">Membrane</keyword>
<dbReference type="InterPro" id="IPR054384">
    <property type="entry name" value="SecDF_P1_head"/>
</dbReference>
<evidence type="ECO:0000256" key="6">
    <source>
        <dbReference type="ARBA" id="ARBA00022989"/>
    </source>
</evidence>
<keyword evidence="2 9" id="KW-0813">Transport</keyword>
<keyword evidence="6 9" id="KW-1133">Transmembrane helix</keyword>
<evidence type="ECO:0000256" key="9">
    <source>
        <dbReference type="HAMAP-Rule" id="MF_01463"/>
    </source>
</evidence>
<dbReference type="NCBIfam" id="NF006215">
    <property type="entry name" value="PRK08343.1-1"/>
    <property type="match status" value="1"/>
</dbReference>
<feature type="transmembrane region" description="Helical" evidence="9">
    <location>
        <begin position="389"/>
        <end position="408"/>
    </location>
</feature>
<dbReference type="Pfam" id="PF22599">
    <property type="entry name" value="SecDF_P1_head"/>
    <property type="match status" value="1"/>
</dbReference>
<reference evidence="12" key="1">
    <citation type="journal article" date="2014" name="Int. J. Syst. Evol. Microbiol.">
        <title>Complete genome sequence of Corynebacterium casei LMG S-19264T (=DSM 44701T), isolated from a smear-ripened cheese.</title>
        <authorList>
            <consortium name="US DOE Joint Genome Institute (JGI-PGF)"/>
            <person name="Walter F."/>
            <person name="Albersmeier A."/>
            <person name="Kalinowski J."/>
            <person name="Ruckert C."/>
        </authorList>
    </citation>
    <scope>NUCLEOTIDE SEQUENCE</scope>
    <source>
        <strain evidence="12">JCM 19596</strain>
    </source>
</reference>
<feature type="transmembrane region" description="Helical" evidence="9">
    <location>
        <begin position="485"/>
        <end position="503"/>
    </location>
</feature>
<comment type="caution">
    <text evidence="12">The sequence shown here is derived from an EMBL/GenBank/DDBJ whole genome shotgun (WGS) entry which is preliminary data.</text>
</comment>
<reference evidence="12" key="2">
    <citation type="submission" date="2020-09" db="EMBL/GenBank/DDBJ databases">
        <authorList>
            <person name="Sun Q."/>
            <person name="Ohkuma M."/>
        </authorList>
    </citation>
    <scope>NUCLEOTIDE SEQUENCE</scope>
    <source>
        <strain evidence="12">JCM 19596</strain>
    </source>
</reference>
<dbReference type="Proteomes" id="UP000607197">
    <property type="component" value="Unassembled WGS sequence"/>
</dbReference>
<dbReference type="InterPro" id="IPR024912">
    <property type="entry name" value="SecD_arc"/>
</dbReference>
<dbReference type="EMBL" id="BMPG01000001">
    <property type="protein sequence ID" value="GGL47773.1"/>
    <property type="molecule type" value="Genomic_DNA"/>
</dbReference>
<dbReference type="SUPFAM" id="SSF82866">
    <property type="entry name" value="Multidrug efflux transporter AcrB transmembrane domain"/>
    <property type="match status" value="1"/>
</dbReference>
<evidence type="ECO:0000256" key="1">
    <source>
        <dbReference type="ARBA" id="ARBA00004651"/>
    </source>
</evidence>
<evidence type="ECO:0000256" key="2">
    <source>
        <dbReference type="ARBA" id="ARBA00022448"/>
    </source>
</evidence>
<dbReference type="PANTHER" id="PTHR30081">
    <property type="entry name" value="PROTEIN-EXPORT MEMBRANE PROTEIN SEC"/>
    <property type="match status" value="1"/>
</dbReference>
<comment type="caution">
    <text evidence="9">Lacks conserved residue(s) required for the propagation of feature annotation.</text>
</comment>
<evidence type="ECO:0000259" key="10">
    <source>
        <dbReference type="Pfam" id="PF02355"/>
    </source>
</evidence>
<protein>
    <recommendedName>
        <fullName evidence="9">Protein-export membrane protein SecD</fullName>
    </recommendedName>
</protein>
<keyword evidence="4 9" id="KW-0812">Transmembrane</keyword>
<keyword evidence="7 9" id="KW-0811">Translocation</keyword>
<evidence type="ECO:0000256" key="4">
    <source>
        <dbReference type="ARBA" id="ARBA00022692"/>
    </source>
</evidence>
<dbReference type="Pfam" id="PF02355">
    <property type="entry name" value="SecD_SecF_C"/>
    <property type="match status" value="1"/>
</dbReference>
<feature type="transmembrane region" description="Helical" evidence="9">
    <location>
        <begin position="364"/>
        <end position="382"/>
    </location>
</feature>
<comment type="similarity">
    <text evidence="9">Belongs to the SecD/SecF family. SecD subfamily.</text>
</comment>
<comment type="function">
    <text evidence="9">Involved in protein export.</text>
</comment>
<name>A0A830F7T8_9EURY</name>
<comment type="subunit">
    <text evidence="9">Part of the protein translocation apparatus. Forms a complex with SecF.</text>
</comment>